<keyword evidence="4" id="KW-1185">Reference proteome</keyword>
<feature type="region of interest" description="Disordered" evidence="1">
    <location>
        <begin position="27"/>
        <end position="61"/>
    </location>
</feature>
<name>A0AAD4YJ25_OVIAM</name>
<proteinExistence type="predicted"/>
<feature type="signal peptide" evidence="2">
    <location>
        <begin position="1"/>
        <end position="25"/>
    </location>
</feature>
<comment type="caution">
    <text evidence="3">The sequence shown here is derived from an EMBL/GenBank/DDBJ whole genome shotgun (WGS) entry which is preliminary data.</text>
</comment>
<evidence type="ECO:0000256" key="2">
    <source>
        <dbReference type="SAM" id="SignalP"/>
    </source>
</evidence>
<gene>
    <name evidence="3" type="ORF">MG293_001762</name>
</gene>
<evidence type="ECO:0000313" key="3">
    <source>
        <dbReference type="EMBL" id="KAI4549432.1"/>
    </source>
</evidence>
<dbReference type="AlphaFoldDB" id="A0AAD4YJ25"/>
<evidence type="ECO:0000313" key="4">
    <source>
        <dbReference type="Proteomes" id="UP001214576"/>
    </source>
</evidence>
<accession>A0AAD4YJ25</accession>
<feature type="chain" id="PRO_5041954038" evidence="2">
    <location>
        <begin position="26"/>
        <end position="288"/>
    </location>
</feature>
<reference evidence="3" key="1">
    <citation type="submission" date="2022-03" db="EMBL/GenBank/DDBJ databases">
        <title>Genomic analyses of argali, domestic sheep and their hybrids provide insights into chromosomal evolution, heterosis and genetic basis of agronomic traits.</title>
        <authorList>
            <person name="Li M."/>
        </authorList>
    </citation>
    <scope>NUCLEOTIDE SEQUENCE</scope>
    <source>
        <strain evidence="3">CAU-MHL-2022a</strain>
        <tissue evidence="3">Skin</tissue>
    </source>
</reference>
<protein>
    <submittedName>
        <fullName evidence="3">Uncharacterized protein</fullName>
    </submittedName>
</protein>
<keyword evidence="2" id="KW-0732">Signal</keyword>
<dbReference type="Proteomes" id="UP001214576">
    <property type="component" value="Unassembled WGS sequence"/>
</dbReference>
<sequence>MWGNSSWPLPLWHGVLLTPAPTSDARRLMSATQLRGAAPRTSSGVAGGSHPAPEARGSNQDEQPHIQGMVAAWAQKGLEELSTLKVRKGSGEEIPFVQAKEQWLHFAVAAVNRYPMTKILTINIDGSLRSQSKGGNGAVLEAAAATQAPDVLTGAAKRRYPMSKFRSSGCEEIPNVQVFLLDSKLIETSDSKFIDRPAVKGTWKTAIYKTNYSIMQEEPSYVEGQEGWREEMALIQGKEQRLYFAGVAVKRYPMPRLTGAPVQLLGYLMWSPVNYDSENASALVKRHV</sequence>
<dbReference type="EMBL" id="JAKZEL010000001">
    <property type="protein sequence ID" value="KAI4549432.1"/>
    <property type="molecule type" value="Genomic_DNA"/>
</dbReference>
<organism evidence="3 4">
    <name type="scientific">Ovis ammon polii</name>
    <dbReference type="NCBI Taxonomy" id="230172"/>
    <lineage>
        <taxon>Eukaryota</taxon>
        <taxon>Metazoa</taxon>
        <taxon>Chordata</taxon>
        <taxon>Craniata</taxon>
        <taxon>Vertebrata</taxon>
        <taxon>Euteleostomi</taxon>
        <taxon>Mammalia</taxon>
        <taxon>Eutheria</taxon>
        <taxon>Laurasiatheria</taxon>
        <taxon>Artiodactyla</taxon>
        <taxon>Ruminantia</taxon>
        <taxon>Pecora</taxon>
        <taxon>Bovidae</taxon>
        <taxon>Caprinae</taxon>
        <taxon>Ovis</taxon>
    </lineage>
</organism>
<evidence type="ECO:0000256" key="1">
    <source>
        <dbReference type="SAM" id="MobiDB-lite"/>
    </source>
</evidence>